<dbReference type="Proteomes" id="UP000005463">
    <property type="component" value="Unassembled WGS sequence"/>
</dbReference>
<evidence type="ECO:0000256" key="1">
    <source>
        <dbReference type="SAM" id="MobiDB-lite"/>
    </source>
</evidence>
<feature type="region of interest" description="Disordered" evidence="1">
    <location>
        <begin position="30"/>
        <end position="49"/>
    </location>
</feature>
<gene>
    <name evidence="2" type="ORF">BamIOP4010DRAFT_6475</name>
</gene>
<proteinExistence type="predicted"/>
<feature type="region of interest" description="Disordered" evidence="1">
    <location>
        <begin position="65"/>
        <end position="86"/>
    </location>
</feature>
<feature type="compositionally biased region" description="Polar residues" evidence="1">
    <location>
        <begin position="154"/>
        <end position="176"/>
    </location>
</feature>
<evidence type="ECO:0000313" key="2">
    <source>
        <dbReference type="EMBL" id="EDT00005.1"/>
    </source>
</evidence>
<organism evidence="2 3">
    <name type="scientific">Burkholderia ambifaria IOP40-10</name>
    <dbReference type="NCBI Taxonomy" id="396596"/>
    <lineage>
        <taxon>Bacteria</taxon>
        <taxon>Pseudomonadati</taxon>
        <taxon>Pseudomonadota</taxon>
        <taxon>Betaproteobacteria</taxon>
        <taxon>Burkholderiales</taxon>
        <taxon>Burkholderiaceae</taxon>
        <taxon>Burkholderia</taxon>
        <taxon>Burkholderia cepacia complex</taxon>
    </lineage>
</organism>
<evidence type="ECO:0000313" key="3">
    <source>
        <dbReference type="Proteomes" id="UP000005463"/>
    </source>
</evidence>
<comment type="caution">
    <text evidence="2">The sequence shown here is derived from an EMBL/GenBank/DDBJ whole genome shotgun (WGS) entry which is preliminary data.</text>
</comment>
<feature type="compositionally biased region" description="Polar residues" evidence="1">
    <location>
        <begin position="191"/>
        <end position="221"/>
    </location>
</feature>
<feature type="compositionally biased region" description="Low complexity" evidence="1">
    <location>
        <begin position="238"/>
        <end position="250"/>
    </location>
</feature>
<feature type="compositionally biased region" description="Low complexity" evidence="1">
    <location>
        <begin position="179"/>
        <end position="190"/>
    </location>
</feature>
<name>B1FR14_9BURK</name>
<accession>B1FR14</accession>
<protein>
    <submittedName>
        <fullName evidence="2">Uncharacterized protein</fullName>
    </submittedName>
</protein>
<sequence>MKRWRSACDSIAIAWHDGCARIHSMPIEPLPAPTSHNSSPGAGASRPSVNARMSRLVSWPSWRYASSGRPGVSARRGASGPARQSSAIRLSAAVSAMGQSCARPSRRRSSGPPRCSNTLMRVGPKPRAVSSAATVAGVRPSALSTNRRRPGSRWRTSVASGRPTSDTAPTSCSAQPSRAAASDSDDGAGSTRHSSADSSRASVAPTPNSIGSPLASTQTGASRRASRPDTSNGDGHGSRAARSRAGSMSRCRFAPTTRVASSSARRALRPSPA</sequence>
<dbReference type="EMBL" id="ABLC01000367">
    <property type="protein sequence ID" value="EDT00005.1"/>
    <property type="molecule type" value="Genomic_DNA"/>
</dbReference>
<reference evidence="2 3" key="1">
    <citation type="submission" date="2008-03" db="EMBL/GenBank/DDBJ databases">
        <title>Sequencing of the draft genome and assembly of Burkholderia ambifaria IOP40-10.</title>
        <authorList>
            <consortium name="US DOE Joint Genome Institute (JGI-PGF)"/>
            <person name="Copeland A."/>
            <person name="Lucas S."/>
            <person name="Lapidus A."/>
            <person name="Glavina del Rio T."/>
            <person name="Dalin E."/>
            <person name="Tice H."/>
            <person name="Bruce D."/>
            <person name="Goodwin L."/>
            <person name="Pitluck S."/>
            <person name="Larimer F."/>
            <person name="Land M.L."/>
            <person name="Hauser L."/>
            <person name="Tiedje J."/>
            <person name="Richardson P."/>
        </authorList>
    </citation>
    <scope>NUCLEOTIDE SEQUENCE [LARGE SCALE GENOMIC DNA]</scope>
    <source>
        <strain evidence="2 3">IOP40-10</strain>
    </source>
</reference>
<dbReference type="AlphaFoldDB" id="B1FR14"/>
<feature type="region of interest" description="Disordered" evidence="1">
    <location>
        <begin position="98"/>
        <end position="273"/>
    </location>
</feature>